<gene>
    <name evidence="1" type="ORF">ALC56_02138</name>
</gene>
<dbReference type="AlphaFoldDB" id="A0A195FSY5"/>
<name>A0A195FSY5_9HYME</name>
<dbReference type="EMBL" id="KQ981280">
    <property type="protein sequence ID" value="KYN43412.1"/>
    <property type="molecule type" value="Genomic_DNA"/>
</dbReference>
<evidence type="ECO:0000313" key="2">
    <source>
        <dbReference type="Proteomes" id="UP000078541"/>
    </source>
</evidence>
<evidence type="ECO:0000313" key="1">
    <source>
        <dbReference type="EMBL" id="KYN43412.1"/>
    </source>
</evidence>
<keyword evidence="2" id="KW-1185">Reference proteome</keyword>
<accession>A0A195FSY5</accession>
<reference evidence="1 2" key="1">
    <citation type="submission" date="2016-03" db="EMBL/GenBank/DDBJ databases">
        <title>Trachymyrmex septentrionalis WGS genome.</title>
        <authorList>
            <person name="Nygaard S."/>
            <person name="Hu H."/>
            <person name="Boomsma J."/>
            <person name="Zhang G."/>
        </authorList>
    </citation>
    <scope>NUCLEOTIDE SEQUENCE [LARGE SCALE GENOMIC DNA]</scope>
    <source>
        <strain evidence="1">Tsep2-gDNA-1</strain>
        <tissue evidence="1">Whole body</tissue>
    </source>
</reference>
<dbReference type="Proteomes" id="UP000078541">
    <property type="component" value="Unassembled WGS sequence"/>
</dbReference>
<proteinExistence type="predicted"/>
<protein>
    <submittedName>
        <fullName evidence="1">Uncharacterized protein</fullName>
    </submittedName>
</protein>
<sequence>MAAHDCAYVHVVFNGCRRATEKGRRRRQGRYVHVAIIVGIVDGGGQRDGGVVRPPPFEGRLTLEWKPEARDRCAKRDEV</sequence>
<organism evidence="1 2">
    <name type="scientific">Trachymyrmex septentrionalis</name>
    <dbReference type="NCBI Taxonomy" id="34720"/>
    <lineage>
        <taxon>Eukaryota</taxon>
        <taxon>Metazoa</taxon>
        <taxon>Ecdysozoa</taxon>
        <taxon>Arthropoda</taxon>
        <taxon>Hexapoda</taxon>
        <taxon>Insecta</taxon>
        <taxon>Pterygota</taxon>
        <taxon>Neoptera</taxon>
        <taxon>Endopterygota</taxon>
        <taxon>Hymenoptera</taxon>
        <taxon>Apocrita</taxon>
        <taxon>Aculeata</taxon>
        <taxon>Formicoidea</taxon>
        <taxon>Formicidae</taxon>
        <taxon>Myrmicinae</taxon>
        <taxon>Trachymyrmex</taxon>
    </lineage>
</organism>